<protein>
    <recommendedName>
        <fullName evidence="2">Lysozyme inhibitor LprI-like N-terminal domain-containing protein</fullName>
    </recommendedName>
</protein>
<dbReference type="Proteomes" id="UP000343317">
    <property type="component" value="Unassembled WGS sequence"/>
</dbReference>
<dbReference type="RefSeq" id="WP_174995675.1">
    <property type="nucleotide sequence ID" value="NZ_CABPSM010000005.1"/>
</dbReference>
<dbReference type="PANTHER" id="PTHR39176">
    <property type="entry name" value="PERIPLASMIC PROTEIN-RELATED"/>
    <property type="match status" value="1"/>
</dbReference>
<reference evidence="3 4" key="1">
    <citation type="submission" date="2019-08" db="EMBL/GenBank/DDBJ databases">
        <authorList>
            <person name="Peeters C."/>
        </authorList>
    </citation>
    <scope>NUCLEOTIDE SEQUENCE [LARGE SCALE GENOMIC DNA]</scope>
    <source>
        <strain evidence="3 4">LMG 31112</strain>
    </source>
</reference>
<gene>
    <name evidence="3" type="ORF">PHO31112_02128</name>
</gene>
<dbReference type="AlphaFoldDB" id="A0A5E4ULW3"/>
<dbReference type="EMBL" id="CABPSM010000005">
    <property type="protein sequence ID" value="VVE00912.1"/>
    <property type="molecule type" value="Genomic_DNA"/>
</dbReference>
<dbReference type="PANTHER" id="PTHR39176:SF1">
    <property type="entry name" value="PERIPLASMIC PROTEIN"/>
    <property type="match status" value="1"/>
</dbReference>
<evidence type="ECO:0000313" key="4">
    <source>
        <dbReference type="Proteomes" id="UP000343317"/>
    </source>
</evidence>
<sequence>MQAIRWGAALAVLTFNAAAQAASPCDNPTDQTTMNQCAGKALAASDKQLNDVYRSLNQKVSPEGKVALQRSQRAWIAWRDAQCAFETIGTAGGSVHAAMYASCVDELTQAQTKRLSAVNTCQEGDVSCIHR</sequence>
<feature type="chain" id="PRO_5023009637" description="Lysozyme inhibitor LprI-like N-terminal domain-containing protein" evidence="1">
    <location>
        <begin position="22"/>
        <end position="131"/>
    </location>
</feature>
<keyword evidence="1" id="KW-0732">Signal</keyword>
<evidence type="ECO:0000259" key="2">
    <source>
        <dbReference type="Pfam" id="PF07007"/>
    </source>
</evidence>
<accession>A0A5E4ULW3</accession>
<proteinExistence type="predicted"/>
<evidence type="ECO:0000313" key="3">
    <source>
        <dbReference type="EMBL" id="VVE00912.1"/>
    </source>
</evidence>
<feature type="domain" description="Lysozyme inhibitor LprI-like N-terminal" evidence="2">
    <location>
        <begin position="25"/>
        <end position="115"/>
    </location>
</feature>
<organism evidence="3 4">
    <name type="scientific">Pandoraea horticolens</name>
    <dbReference type="NCBI Taxonomy" id="2508298"/>
    <lineage>
        <taxon>Bacteria</taxon>
        <taxon>Pseudomonadati</taxon>
        <taxon>Pseudomonadota</taxon>
        <taxon>Betaproteobacteria</taxon>
        <taxon>Burkholderiales</taxon>
        <taxon>Burkholderiaceae</taxon>
        <taxon>Pandoraea</taxon>
    </lineage>
</organism>
<dbReference type="InterPro" id="IPR009739">
    <property type="entry name" value="LprI-like_N"/>
</dbReference>
<evidence type="ECO:0000256" key="1">
    <source>
        <dbReference type="SAM" id="SignalP"/>
    </source>
</evidence>
<dbReference type="Pfam" id="PF07007">
    <property type="entry name" value="LprI"/>
    <property type="match status" value="1"/>
</dbReference>
<feature type="signal peptide" evidence="1">
    <location>
        <begin position="1"/>
        <end position="21"/>
    </location>
</feature>
<dbReference type="Gene3D" id="1.20.1270.180">
    <property type="match status" value="1"/>
</dbReference>
<name>A0A5E4ULW3_9BURK</name>
<keyword evidence="4" id="KW-1185">Reference proteome</keyword>